<accession>A0A6M9PBT7</accession>
<dbReference type="Pfam" id="PF13487">
    <property type="entry name" value="HD_5"/>
    <property type="match status" value="1"/>
</dbReference>
<dbReference type="NCBIfam" id="TIGR00277">
    <property type="entry name" value="HDIG"/>
    <property type="match status" value="1"/>
</dbReference>
<evidence type="ECO:0000313" key="4">
    <source>
        <dbReference type="EMBL" id="QKM60170.1"/>
    </source>
</evidence>
<dbReference type="InterPro" id="IPR000014">
    <property type="entry name" value="PAS"/>
</dbReference>
<dbReference type="CDD" id="cd00130">
    <property type="entry name" value="PAS"/>
    <property type="match status" value="1"/>
</dbReference>
<dbReference type="Gene3D" id="1.10.3210.10">
    <property type="entry name" value="Hypothetical protein af1432"/>
    <property type="match status" value="1"/>
</dbReference>
<dbReference type="InterPro" id="IPR003607">
    <property type="entry name" value="HD/PDEase_dom"/>
</dbReference>
<dbReference type="InterPro" id="IPR006674">
    <property type="entry name" value="HD_domain"/>
</dbReference>
<dbReference type="PROSITE" id="PS50112">
    <property type="entry name" value="PAS"/>
    <property type="match status" value="1"/>
</dbReference>
<dbReference type="AlphaFoldDB" id="A0A6M9PBT7"/>
<dbReference type="InterPro" id="IPR037522">
    <property type="entry name" value="HD_GYP_dom"/>
</dbReference>
<evidence type="ECO:0000313" key="5">
    <source>
        <dbReference type="Proteomes" id="UP000501090"/>
    </source>
</evidence>
<protein>
    <submittedName>
        <fullName evidence="4">PAS domain S-box protein</fullName>
    </submittedName>
</protein>
<evidence type="ECO:0000259" key="3">
    <source>
        <dbReference type="PROSITE" id="PS51832"/>
    </source>
</evidence>
<dbReference type="SUPFAM" id="SSF55785">
    <property type="entry name" value="PYP-like sensor domain (PAS domain)"/>
    <property type="match status" value="1"/>
</dbReference>
<evidence type="ECO:0000259" key="2">
    <source>
        <dbReference type="PROSITE" id="PS51831"/>
    </source>
</evidence>
<gene>
    <name evidence="4" type="ORF">DN92_03435</name>
</gene>
<dbReference type="Pfam" id="PF13188">
    <property type="entry name" value="PAS_8"/>
    <property type="match status" value="1"/>
</dbReference>
<dbReference type="PANTHER" id="PTHR43155:SF2">
    <property type="entry name" value="CYCLIC DI-GMP PHOSPHODIESTERASE PA4108"/>
    <property type="match status" value="1"/>
</dbReference>
<evidence type="ECO:0000259" key="1">
    <source>
        <dbReference type="PROSITE" id="PS50112"/>
    </source>
</evidence>
<dbReference type="SUPFAM" id="SSF109604">
    <property type="entry name" value="HD-domain/PDEase-like"/>
    <property type="match status" value="1"/>
</dbReference>
<dbReference type="Proteomes" id="UP000501090">
    <property type="component" value="Chromosome"/>
</dbReference>
<dbReference type="PROSITE" id="PS51832">
    <property type="entry name" value="HD_GYP"/>
    <property type="match status" value="1"/>
</dbReference>
<dbReference type="KEGG" id="pard:DN92_03435"/>
<dbReference type="NCBIfam" id="TIGR00229">
    <property type="entry name" value="sensory_box"/>
    <property type="match status" value="1"/>
</dbReference>
<name>A0A6M9PBT7_9BURK</name>
<reference evidence="4 5" key="1">
    <citation type="submission" date="2018-04" db="EMBL/GenBank/DDBJ databases">
        <title>Polynucleobacter sp. UK-Long2-W17 genome.</title>
        <authorList>
            <person name="Hahn M.W."/>
        </authorList>
    </citation>
    <scope>NUCLEOTIDE SEQUENCE [LARGE SCALE GENOMIC DNA]</scope>
    <source>
        <strain evidence="4 5">UK-Long2-W17</strain>
    </source>
</reference>
<dbReference type="Gene3D" id="3.30.450.20">
    <property type="entry name" value="PAS domain"/>
    <property type="match status" value="1"/>
</dbReference>
<dbReference type="RefSeq" id="WP_173959941.1">
    <property type="nucleotide sequence ID" value="NZ_CBCSCC010000003.1"/>
</dbReference>
<keyword evidence="5" id="KW-1185">Reference proteome</keyword>
<dbReference type="EMBL" id="CP028940">
    <property type="protein sequence ID" value="QKM60170.1"/>
    <property type="molecule type" value="Genomic_DNA"/>
</dbReference>
<feature type="domain" description="HD" evidence="2">
    <location>
        <begin position="165"/>
        <end position="287"/>
    </location>
</feature>
<dbReference type="SMART" id="SM00091">
    <property type="entry name" value="PAS"/>
    <property type="match status" value="1"/>
</dbReference>
<proteinExistence type="predicted"/>
<dbReference type="InterPro" id="IPR006675">
    <property type="entry name" value="HDIG_dom"/>
</dbReference>
<sequence length="340" mass="37612">MTDKKNAADLLRQSGLRYRRLFESAQDGILILDFLTGIIQDANPFIVNLLGFSREELIGKELWEIGAVVDRLAALKAFAVLQDAGYLRYEDLPLRAKDGHLINVEVVSNAYGVNGERVIQCNIRDITDRKLLAAERLEYLHSVNTSMGEMVEALSNVIVARDPYTSGHQKRVASLSVAIGNMLNIPWHSLEGVRMAALLHDIGKISIPAEILIKSTALSNFEIAMLQNHAQAGYDILKNIHFPWNIAQTVLQHHERLDGSGYPNGLKGDSICQEARIIGVADTVEAMSSDRPYRKGKGIDVALEEITKGSGKQFDPEVVAACIKVFKEEDYVFPSLSISD</sequence>
<organism evidence="4 5">
    <name type="scientific">Polynucleobacter arcticus</name>
    <dbReference type="NCBI Taxonomy" id="1743165"/>
    <lineage>
        <taxon>Bacteria</taxon>
        <taxon>Pseudomonadati</taxon>
        <taxon>Pseudomonadota</taxon>
        <taxon>Betaproteobacteria</taxon>
        <taxon>Burkholderiales</taxon>
        <taxon>Burkholderiaceae</taxon>
        <taxon>Polynucleobacter</taxon>
    </lineage>
</organism>
<dbReference type="GO" id="GO:0008081">
    <property type="term" value="F:phosphoric diester hydrolase activity"/>
    <property type="evidence" value="ECO:0007669"/>
    <property type="project" value="UniProtKB-ARBA"/>
</dbReference>
<feature type="domain" description="HD-GYP" evidence="3">
    <location>
        <begin position="143"/>
        <end position="338"/>
    </location>
</feature>
<dbReference type="PROSITE" id="PS51831">
    <property type="entry name" value="HD"/>
    <property type="match status" value="1"/>
</dbReference>
<dbReference type="SMART" id="SM00471">
    <property type="entry name" value="HDc"/>
    <property type="match status" value="1"/>
</dbReference>
<feature type="domain" description="PAS" evidence="1">
    <location>
        <begin position="14"/>
        <end position="62"/>
    </location>
</feature>
<dbReference type="InterPro" id="IPR035965">
    <property type="entry name" value="PAS-like_dom_sf"/>
</dbReference>
<dbReference type="CDD" id="cd00077">
    <property type="entry name" value="HDc"/>
    <property type="match status" value="1"/>
</dbReference>
<dbReference type="PANTHER" id="PTHR43155">
    <property type="entry name" value="CYCLIC DI-GMP PHOSPHODIESTERASE PA4108-RELATED"/>
    <property type="match status" value="1"/>
</dbReference>